<dbReference type="PANTHER" id="PTHR31600">
    <property type="entry name" value="TINY MACROCYSTS PROTEIN B-RELATED"/>
    <property type="match status" value="1"/>
</dbReference>
<feature type="transmembrane region" description="Helical" evidence="1">
    <location>
        <begin position="201"/>
        <end position="222"/>
    </location>
</feature>
<feature type="transmembrane region" description="Helical" evidence="1">
    <location>
        <begin position="1161"/>
        <end position="1184"/>
    </location>
</feature>
<evidence type="ECO:0000256" key="1">
    <source>
        <dbReference type="SAM" id="Phobius"/>
    </source>
</evidence>
<protein>
    <recommendedName>
        <fullName evidence="2">TmcB/TmcC TPR repeats domain-containing protein</fullName>
    </recommendedName>
</protein>
<gene>
    <name evidence="3" type="ORF">BSTOLATCC_MIC31888</name>
</gene>
<feature type="transmembrane region" description="Helical" evidence="1">
    <location>
        <begin position="1077"/>
        <end position="1100"/>
    </location>
</feature>
<reference evidence="3" key="1">
    <citation type="submission" date="2021-09" db="EMBL/GenBank/DDBJ databases">
        <authorList>
            <consortium name="AG Swart"/>
            <person name="Singh M."/>
            <person name="Singh A."/>
            <person name="Seah K."/>
            <person name="Emmerich C."/>
        </authorList>
    </citation>
    <scope>NUCLEOTIDE SEQUENCE</scope>
    <source>
        <strain evidence="3">ATCC30299</strain>
    </source>
</reference>
<feature type="domain" description="TmcB/TmcC TPR repeats" evidence="2">
    <location>
        <begin position="461"/>
        <end position="568"/>
    </location>
</feature>
<feature type="transmembrane region" description="Helical" evidence="1">
    <location>
        <begin position="63"/>
        <end position="82"/>
    </location>
</feature>
<comment type="caution">
    <text evidence="3">The sequence shown here is derived from an EMBL/GenBank/DDBJ whole genome shotgun (WGS) entry which is preliminary data.</text>
</comment>
<dbReference type="InterPro" id="IPR052994">
    <property type="entry name" value="Tiny_macrocysts_regulators"/>
</dbReference>
<dbReference type="Proteomes" id="UP001162131">
    <property type="component" value="Unassembled WGS sequence"/>
</dbReference>
<dbReference type="Pfam" id="PF25474">
    <property type="entry name" value="TPR_TmcB"/>
    <property type="match status" value="1"/>
</dbReference>
<feature type="transmembrane region" description="Helical" evidence="1">
    <location>
        <begin position="303"/>
        <end position="323"/>
    </location>
</feature>
<feature type="transmembrane region" description="Helical" evidence="1">
    <location>
        <begin position="271"/>
        <end position="291"/>
    </location>
</feature>
<keyword evidence="4" id="KW-1185">Reference proteome</keyword>
<dbReference type="InterPro" id="IPR057352">
    <property type="entry name" value="TPR_TmcB/C"/>
</dbReference>
<sequence length="1403" mass="160637">MSIDFVSTSIDKEQEDQVEMSGLDKIYLKKLNKASLKSSVFELFHLIYFNHQSSKPISLKKKIIFALLQFFMSFQLITLLWIPKVPIYHWKNNYTIWEIAGYLRLDNIGSDLNIMTECIYGAIILISVSFFIIGIFVILTFCRVKIPEIILQMLKGWLNALSTVFFIPSVNILCKTLKYYIKPTSDLSDYEYPVTNDDFQVNIGVACSIPVILLVIFVILFIKTSCSAEIRHSLSELSVDSQAHSKIELKSTILTIFLIILNTILVPDHLIFYQVISLITSMFCAINSLIFQPYFSKFANIVLAARYFTEACAAIIFLIGAIFDSSVLMVYLSIFVLPSTVSILIRFFLFSKRSQNPGNYSSINCFSSIYDFELKIRPYLIKGNSDEKEEIIKLFSQCTDTKGFRESKLLIIWEANYCHFSLKDETLAKVKLCKTKNCDWSLENDFQEFRCRKELSEMESSEEAKYLTFLEKIETAKTADRILCFDLLNIWNEVTSKSPSLKKLTDITGKVYEGIEKLHTVYSYLLTQFPTSTEPLILYGTLLNTIMLDKEKSMAMLSKQESLQKTRNFFRESQKLSCFDESVGILLISIDDQSFGDIYFSNTRSTYILKQQMNQIIGANISNFIPPPYNKNLQLSLTSYINELSHSEIYLPETLFVLDGNNLIIECCIKVVVSALFNNEFMLFLIKEKEITYQFAIYSDNGEILAHSEFFGKYMGLENKSLKGWNLDSLIPNFPFSELTENRPYDIINNGKEITLIISCKEIEGLRIKYIQLLHDPITSPVKLDNEVEEIEESNPPPLNKKTTFVSTGLDDTIIEEENVTKVRHSEQNNLFSETGIMLPYENKKLSLATDKNDKSFQSTTISSSNSGNILGKKLVAISSRSIKIFNYTLILSILAIIITNCIVLYYTSTEVNKAKDLSLLITLGKITASMASIANQARSIEISRKLKIDTYISYYENSIQNNINYLISTNAHLLENVTSWSQCSGIGIFTENEIDIWDADGTGMSKANLIDTISKFAAKATGFISEFLEEDDYKTFIGFLAANGLGNAHRQIKNTISSIVDCEQDNVHELTLKVSFLLGIGFGVLVLCVIIMIPFICSIDNVLNTFWNKIKSNAYQSYFDLRQACIDRLSDFHGQTMITRPENSKKLVNQAVKFTNAWSYIIRLCMSLVAAFLFFMVNLNVLYKECESSLNLRPELLETAINRRLLVTEVAFWGREKLFKASEYQLVSFLNESYPFEDADYELKKVMDNIKDTNSYIRKSKTSDLLSKSLEKQLYESIDNPETNKETYGTYGSMNIHALEALYYSYSLSNDSISSWVNDYYEINMLRDQYNQFIDSSNSDSEAIIEQQFTFIILIAAFYMLLLLSLYIFVYAPFLRRETQKLKKMRTLLALIPIQSLEKCNT</sequence>
<keyword evidence="1" id="KW-1133">Transmembrane helix</keyword>
<evidence type="ECO:0000259" key="2">
    <source>
        <dbReference type="Pfam" id="PF25474"/>
    </source>
</evidence>
<organism evidence="3 4">
    <name type="scientific">Blepharisma stoltei</name>
    <dbReference type="NCBI Taxonomy" id="1481888"/>
    <lineage>
        <taxon>Eukaryota</taxon>
        <taxon>Sar</taxon>
        <taxon>Alveolata</taxon>
        <taxon>Ciliophora</taxon>
        <taxon>Postciliodesmatophora</taxon>
        <taxon>Heterotrichea</taxon>
        <taxon>Heterotrichida</taxon>
        <taxon>Blepharismidae</taxon>
        <taxon>Blepharisma</taxon>
    </lineage>
</organism>
<dbReference type="PANTHER" id="PTHR31600:SF2">
    <property type="entry name" value="GAMETE ENRICHED GENE 10 PROTEIN-RELATED"/>
    <property type="match status" value="1"/>
</dbReference>
<feature type="transmembrane region" description="Helical" evidence="1">
    <location>
        <begin position="885"/>
        <end position="907"/>
    </location>
</feature>
<feature type="transmembrane region" description="Helical" evidence="1">
    <location>
        <begin position="1350"/>
        <end position="1376"/>
    </location>
</feature>
<keyword evidence="1" id="KW-0472">Membrane</keyword>
<name>A0AAU9JAL0_9CILI</name>
<evidence type="ECO:0000313" key="3">
    <source>
        <dbReference type="EMBL" id="CAG9322772.1"/>
    </source>
</evidence>
<feature type="transmembrane region" description="Helical" evidence="1">
    <location>
        <begin position="156"/>
        <end position="181"/>
    </location>
</feature>
<feature type="transmembrane region" description="Helical" evidence="1">
    <location>
        <begin position="329"/>
        <end position="349"/>
    </location>
</feature>
<accession>A0AAU9JAL0</accession>
<feature type="transmembrane region" description="Helical" evidence="1">
    <location>
        <begin position="119"/>
        <end position="144"/>
    </location>
</feature>
<evidence type="ECO:0000313" key="4">
    <source>
        <dbReference type="Proteomes" id="UP001162131"/>
    </source>
</evidence>
<proteinExistence type="predicted"/>
<dbReference type="EMBL" id="CAJZBQ010000032">
    <property type="protein sequence ID" value="CAG9322772.1"/>
    <property type="molecule type" value="Genomic_DNA"/>
</dbReference>
<keyword evidence="1" id="KW-0812">Transmembrane</keyword>